<feature type="region of interest" description="Disordered" evidence="7">
    <location>
        <begin position="342"/>
        <end position="387"/>
    </location>
</feature>
<evidence type="ECO:0000256" key="6">
    <source>
        <dbReference type="ARBA" id="ARBA00023306"/>
    </source>
</evidence>
<dbReference type="Proteomes" id="UP001314263">
    <property type="component" value="Unassembled WGS sequence"/>
</dbReference>
<dbReference type="PANTHER" id="PTHR14222:SF1">
    <property type="entry name" value="CONDENSIN-2 COMPLEX SUBUNIT D3"/>
    <property type="match status" value="1"/>
</dbReference>
<dbReference type="GO" id="GO:0005634">
    <property type="term" value="C:nucleus"/>
    <property type="evidence" value="ECO:0007669"/>
    <property type="project" value="UniProtKB-SubCell"/>
</dbReference>
<keyword evidence="10" id="KW-1185">Reference proteome</keyword>
<protein>
    <recommendedName>
        <fullName evidence="8">Condensin complex subunit 1 C-terminal domain-containing protein</fullName>
    </recommendedName>
</protein>
<feature type="region of interest" description="Disordered" evidence="7">
    <location>
        <begin position="1410"/>
        <end position="1443"/>
    </location>
</feature>
<dbReference type="Gene3D" id="1.25.10.10">
    <property type="entry name" value="Leucine-rich Repeat Variant"/>
    <property type="match status" value="2"/>
</dbReference>
<dbReference type="InterPro" id="IPR032682">
    <property type="entry name" value="Cnd1_C"/>
</dbReference>
<sequence>MDITAALGVLQGLLPLEEGSSGSNGQPGHISHADLDILCAEGLRACAVSFWAACTDVNIDIRALSRTLTKVLGRTDHEQAWKAAAILASLMALPGAPVVSLLSNTALSAILGLVQSSCAAAGTSHHAEDTAMDGESPAQTAQLCELVLRNLATLLTSHGMAKQPDMLLPLMDTLGEAARSSCAAEGVAEASFRCLAHILQPMHGLVEDNCAYVLRKLMPGLLGLSESSTDSKSTSSQRSAHAIRADVIAFAAQCCSINEGCRGAVAALARYVLLKCPDKADFRGRAVDCAIKLTAGMPLRDRNDFVIFATRLSRTAKVAQRTLAVELAAALLQAYPDPFKPENAVTASSRSSRPSRESMGTPSVFEMSPAASTPAHSEAASRDTAATTATVAGAPGAGAHPAPWGTVCLALLLQRCSDKSAAVRARALHHLAEAVHDMAASLGALDHKQAEQCRQALVLASSVQMTHHALGNTPAIITPPIVSPANSNELGATPMQDTPHGVDGVSASGAPFVQKKRGNLRHALLDSAYRAAAARIAQIDLDVGSLVELARRRCADDKAGVRKAAVQLLEALLLLRASGAGGAEAVLPSGADLEAIQHAAADPMVSVRKAALGVMAALLKAFPDQAALAQLWVMSALPMVRDVEASVQEQLLDHVQTFLMVPAGAIHAGKRAVAGASEEAMARVLPLLAALSDSAGAAIPCLARGCLQLKAKSRLATGKVAAGLQDIIAAHGAEAERAAEVSGAWLALAQVAALDPSAPSWEFLQECWSKVKAAEGWQGGSGDEGARVLRVIGHVAARFPAKEAAALSKNLLKAVRAFTLPPAAAAAHVSALHQLSSAGGDGAWAAGLQADCEEHLGRFVDAASRGAAAEDPAKAEWQACTAAFTAGEVALLRGMKASGRLLVLVQALTSPKLATVDNAAGTIPAPLQAHAWVALGKFCLVDEATAKKCVPLFVQELGRATNAAVRNNIMVALTDLTVQYTVLVDAHIPRLAACLADPNELVRRQALALLASLLSRDYVKWRGQLFHQFLRALVDDSHQVRSLAHHLLAEALATKAPLLAYNHFVEAVFVLNECRPGLQATAAEDDPVSLTQIVAGPAAQGACRLTGPDPAIRAKRDTIYRTLLKRMAPEHKFATAARLCSEVLSSFADGALSLGTAPEVLRDALHILASKDVKVMASKGAADEDEAASAGSMAHAAKGRLVSSMMKKYLAEAMVPMLLELKRALEAARHPLLGQLLATLRALLKEHKHEMHDILGGDKQLAQELLHDMKQQAASQKQAAAGPAPAAAAPAPAPPTAASTSPRPGPGQQAQQGGRRPSRLQLETFGSPSPHGADAGTPVAAQVLAEAAAEGARTGGASPGQPTPAHTASPAAAVKTPGSALIRAAQGAKTPAAAASGSPYVFRTPATSRRMQQGPGAADVYTPSLSVPRVKPSASKGPRLRHAAGSQEVFAAADGENWDLNRPADVCLPSPDRVDKVPKQWSIPADACQGSAGRVRKGSRLGAAPLADAAQEGLSSLGLAEASGAIGKGRRSLGQKRKGIA</sequence>
<evidence type="ECO:0000256" key="7">
    <source>
        <dbReference type="SAM" id="MobiDB-lite"/>
    </source>
</evidence>
<feature type="compositionally biased region" description="Low complexity" evidence="7">
    <location>
        <begin position="1271"/>
        <end position="1315"/>
    </location>
</feature>
<keyword evidence="3" id="KW-0498">Mitosis</keyword>
<evidence type="ECO:0000259" key="8">
    <source>
        <dbReference type="Pfam" id="PF12717"/>
    </source>
</evidence>
<dbReference type="EMBL" id="CAUYUE010000004">
    <property type="protein sequence ID" value="CAK0763676.1"/>
    <property type="molecule type" value="Genomic_DNA"/>
</dbReference>
<evidence type="ECO:0000313" key="9">
    <source>
        <dbReference type="EMBL" id="CAK0763676.1"/>
    </source>
</evidence>
<dbReference type="InterPro" id="IPR026971">
    <property type="entry name" value="CND1/NCAPD3"/>
</dbReference>
<proteinExistence type="predicted"/>
<keyword evidence="5" id="KW-0539">Nucleus</keyword>
<reference evidence="9 10" key="1">
    <citation type="submission" date="2023-10" db="EMBL/GenBank/DDBJ databases">
        <authorList>
            <person name="Maclean D."/>
            <person name="Macfadyen A."/>
        </authorList>
    </citation>
    <scope>NUCLEOTIDE SEQUENCE [LARGE SCALE GENOMIC DNA]</scope>
</reference>
<gene>
    <name evidence="9" type="ORF">CVIRNUC_003082</name>
</gene>
<evidence type="ECO:0000256" key="3">
    <source>
        <dbReference type="ARBA" id="ARBA00022776"/>
    </source>
</evidence>
<keyword evidence="6" id="KW-0131">Cell cycle</keyword>
<evidence type="ECO:0000256" key="4">
    <source>
        <dbReference type="ARBA" id="ARBA00023067"/>
    </source>
</evidence>
<dbReference type="InterPro" id="IPR016024">
    <property type="entry name" value="ARM-type_fold"/>
</dbReference>
<evidence type="ECO:0000256" key="2">
    <source>
        <dbReference type="ARBA" id="ARBA00022618"/>
    </source>
</evidence>
<accession>A0AAV1I0T9</accession>
<feature type="domain" description="Condensin complex subunit 1 C-terminal" evidence="8">
    <location>
        <begin position="965"/>
        <end position="1140"/>
    </location>
</feature>
<dbReference type="InterPro" id="IPR011989">
    <property type="entry name" value="ARM-like"/>
</dbReference>
<dbReference type="SUPFAM" id="SSF48371">
    <property type="entry name" value="ARM repeat"/>
    <property type="match status" value="1"/>
</dbReference>
<dbReference type="GO" id="GO:0000796">
    <property type="term" value="C:condensin complex"/>
    <property type="evidence" value="ECO:0007669"/>
    <property type="project" value="TreeGrafter"/>
</dbReference>
<evidence type="ECO:0000256" key="5">
    <source>
        <dbReference type="ARBA" id="ARBA00023242"/>
    </source>
</evidence>
<evidence type="ECO:0000313" key="10">
    <source>
        <dbReference type="Proteomes" id="UP001314263"/>
    </source>
</evidence>
<dbReference type="GO" id="GO:0051301">
    <property type="term" value="P:cell division"/>
    <property type="evidence" value="ECO:0007669"/>
    <property type="project" value="UniProtKB-KW"/>
</dbReference>
<organism evidence="9 10">
    <name type="scientific">Coccomyxa viridis</name>
    <dbReference type="NCBI Taxonomy" id="1274662"/>
    <lineage>
        <taxon>Eukaryota</taxon>
        <taxon>Viridiplantae</taxon>
        <taxon>Chlorophyta</taxon>
        <taxon>core chlorophytes</taxon>
        <taxon>Trebouxiophyceae</taxon>
        <taxon>Trebouxiophyceae incertae sedis</taxon>
        <taxon>Coccomyxaceae</taxon>
        <taxon>Coccomyxa</taxon>
    </lineage>
</organism>
<dbReference type="GO" id="GO:0007076">
    <property type="term" value="P:mitotic chromosome condensation"/>
    <property type="evidence" value="ECO:0007669"/>
    <property type="project" value="InterPro"/>
</dbReference>
<dbReference type="GO" id="GO:0042393">
    <property type="term" value="F:histone binding"/>
    <property type="evidence" value="ECO:0007669"/>
    <property type="project" value="TreeGrafter"/>
</dbReference>
<dbReference type="GO" id="GO:0000779">
    <property type="term" value="C:condensed chromosome, centromeric region"/>
    <property type="evidence" value="ECO:0007669"/>
    <property type="project" value="TreeGrafter"/>
</dbReference>
<dbReference type="PANTHER" id="PTHR14222">
    <property type="entry name" value="CONDENSIN"/>
    <property type="match status" value="1"/>
</dbReference>
<feature type="compositionally biased region" description="Low complexity" evidence="7">
    <location>
        <begin position="1340"/>
        <end position="1352"/>
    </location>
</feature>
<keyword evidence="4" id="KW-0226">DNA condensation</keyword>
<name>A0AAV1I0T9_9CHLO</name>
<dbReference type="Pfam" id="PF12717">
    <property type="entry name" value="Cnd1"/>
    <property type="match status" value="1"/>
</dbReference>
<comment type="caution">
    <text evidence="9">The sequence shown here is derived from an EMBL/GenBank/DDBJ whole genome shotgun (WGS) entry which is preliminary data.</text>
</comment>
<comment type="subcellular location">
    <subcellularLocation>
        <location evidence="1">Nucleus</location>
    </subcellularLocation>
</comment>
<dbReference type="GO" id="GO:0010032">
    <property type="term" value="P:meiotic chromosome condensation"/>
    <property type="evidence" value="ECO:0007669"/>
    <property type="project" value="TreeGrafter"/>
</dbReference>
<keyword evidence="2" id="KW-0132">Cell division</keyword>
<evidence type="ECO:0000256" key="1">
    <source>
        <dbReference type="ARBA" id="ARBA00004123"/>
    </source>
</evidence>
<feature type="region of interest" description="Disordered" evidence="7">
    <location>
        <begin position="1269"/>
        <end position="1371"/>
    </location>
</feature>